<dbReference type="PANTHER" id="PTHR40057">
    <property type="entry name" value="SLR1162 PROTEIN"/>
    <property type="match status" value="1"/>
</dbReference>
<dbReference type="Proteomes" id="UP000029567">
    <property type="component" value="Unassembled WGS sequence"/>
</dbReference>
<dbReference type="Gene3D" id="3.30.70.100">
    <property type="match status" value="1"/>
</dbReference>
<sequence length="196" mass="21231">MNAPATPSRAVTVLVTRRVAPQGVAGFETAMAGMIEAATHFPGHLGGQLVRPGEAGGGDEPLLYHVVFAFDNEAHLAAWQDSPERARWLAQAAPHTVGAQEMRRVSGLDYWFAPAGSTTKAPPRWKVAIVTWLGIFPTVLLLFLTVAPLLADWPLVPRTMVITVLVVVLMTWVVAPRLTRWLAGWLHARPPVGGRP</sequence>
<organism evidence="3 4">
    <name type="scientific">Comamonas thiooxydans</name>
    <dbReference type="NCBI Taxonomy" id="363952"/>
    <lineage>
        <taxon>Bacteria</taxon>
        <taxon>Pseudomonadati</taxon>
        <taxon>Pseudomonadota</taxon>
        <taxon>Betaproteobacteria</taxon>
        <taxon>Burkholderiales</taxon>
        <taxon>Comamonadaceae</taxon>
        <taxon>Comamonas</taxon>
    </lineage>
</organism>
<dbReference type="PANTHER" id="PTHR40057:SF1">
    <property type="entry name" value="SLR1162 PROTEIN"/>
    <property type="match status" value="1"/>
</dbReference>
<feature type="transmembrane region" description="Helical" evidence="1">
    <location>
        <begin position="155"/>
        <end position="175"/>
    </location>
</feature>
<evidence type="ECO:0000259" key="2">
    <source>
        <dbReference type="Pfam" id="PF03992"/>
    </source>
</evidence>
<reference evidence="3 4" key="1">
    <citation type="submission" date="2013-09" db="EMBL/GenBank/DDBJ databases">
        <title>High correlation between genotypes and phenotypes of environmental bacteria Comamonas testosteroni strains.</title>
        <authorList>
            <person name="Liu L."/>
            <person name="Zhu W."/>
            <person name="Xia X."/>
            <person name="Xu B."/>
            <person name="Luo M."/>
            <person name="Wang G."/>
        </authorList>
    </citation>
    <scope>NUCLEOTIDE SEQUENCE [LARGE SCALE GENOMIC DNA]</scope>
    <source>
        <strain evidence="3 4">JL14</strain>
    </source>
</reference>
<accession>A0A0E3BF38</accession>
<keyword evidence="1" id="KW-0812">Transmembrane</keyword>
<evidence type="ECO:0000256" key="1">
    <source>
        <dbReference type="SAM" id="Phobius"/>
    </source>
</evidence>
<dbReference type="InterPro" id="IPR007138">
    <property type="entry name" value="ABM_dom"/>
</dbReference>
<dbReference type="InterPro" id="IPR011008">
    <property type="entry name" value="Dimeric_a/b-barrel"/>
</dbReference>
<name>A0A0E3BF38_9BURK</name>
<protein>
    <submittedName>
        <fullName evidence="3">Protein CadI</fullName>
    </submittedName>
</protein>
<dbReference type="SUPFAM" id="SSF54909">
    <property type="entry name" value="Dimeric alpha+beta barrel"/>
    <property type="match status" value="1"/>
</dbReference>
<feature type="transmembrane region" description="Helical" evidence="1">
    <location>
        <begin position="127"/>
        <end position="149"/>
    </location>
</feature>
<dbReference type="Pfam" id="PF03992">
    <property type="entry name" value="ABM"/>
    <property type="match status" value="1"/>
</dbReference>
<keyword evidence="1" id="KW-1133">Transmembrane helix</keyword>
<evidence type="ECO:0000313" key="3">
    <source>
        <dbReference type="EMBL" id="KGG85659.1"/>
    </source>
</evidence>
<comment type="caution">
    <text evidence="3">The sequence shown here is derived from an EMBL/GenBank/DDBJ whole genome shotgun (WGS) entry which is preliminary data.</text>
</comment>
<gene>
    <name evidence="3" type="ORF">P245_22500</name>
</gene>
<dbReference type="EMBL" id="AWTN01000117">
    <property type="protein sequence ID" value="KGG85659.1"/>
    <property type="molecule type" value="Genomic_DNA"/>
</dbReference>
<feature type="domain" description="ABM" evidence="2">
    <location>
        <begin position="11"/>
        <end position="89"/>
    </location>
</feature>
<dbReference type="AlphaFoldDB" id="A0A0E3BF38"/>
<dbReference type="InterPro" id="IPR038762">
    <property type="entry name" value="ABM_predict"/>
</dbReference>
<keyword evidence="1" id="KW-0472">Membrane</keyword>
<evidence type="ECO:0000313" key="4">
    <source>
        <dbReference type="Proteomes" id="UP000029567"/>
    </source>
</evidence>
<proteinExistence type="predicted"/>
<dbReference type="RefSeq" id="WP_034382462.1">
    <property type="nucleotide sequence ID" value="NZ_AWTN01000117.1"/>
</dbReference>